<keyword evidence="4" id="KW-0560">Oxidoreductase</keyword>
<sequence length="395" mass="43622">MKCVTPLLAWECAGMRRGLPGKRNKIYDRRMAYSTITSLDTDAALQKSRDLRARLLSTSSDTYVTGPAGSGDGERVVVLGGTGYIGRALVPELARRGYRPVVLARDASVKDDAEFADAEVVAGDPTRAEDVANVVAMAPTAVVISLLSGRRPNDAEECRLVDYDAVVNGIKAAVAHDVQQFIQISDFGAYRPELIPQVYKLQVEGELMGQHHGALPWTIVRPTAYYPYLSMTFGDVKNGLPYRIFDHGEYNVVNPIGREDLAEFITNQVLAPEALGRVLPVGGPWDADNVVTLKDAGQMMFDITGREPQWDVVPMTTWDKKIARLRRIGKMSKKVAPVAYYLEAAKYWSVVDHVAPAYGTQTLRGFMDKLKDREFPTGSFRERMKSGTAMMPTDI</sequence>
<dbReference type="Pfam" id="PF13460">
    <property type="entry name" value="NAD_binding_10"/>
    <property type="match status" value="1"/>
</dbReference>
<keyword evidence="5" id="KW-0149">Chlorophyll biosynthesis</keyword>
<name>A0A5C4MD02_9ACTN</name>
<evidence type="ECO:0000256" key="5">
    <source>
        <dbReference type="ARBA" id="ARBA00023171"/>
    </source>
</evidence>
<gene>
    <name evidence="11" type="ORF">FHE65_00465</name>
    <name evidence="10" type="ORF">FHE65_29890</name>
</gene>
<keyword evidence="3" id="KW-0809">Transit peptide</keyword>
<dbReference type="GO" id="GO:0033728">
    <property type="term" value="F:3,8-divinyl protochlorophyllide a 8-vinyl-reductase (NADPH) activity"/>
    <property type="evidence" value="ECO:0007669"/>
    <property type="project" value="UniProtKB-EC"/>
</dbReference>
<dbReference type="EC" id="1.3.1.75" evidence="6"/>
<evidence type="ECO:0000256" key="3">
    <source>
        <dbReference type="ARBA" id="ARBA00022946"/>
    </source>
</evidence>
<feature type="domain" description="NAD(P)-binding" evidence="9">
    <location>
        <begin position="80"/>
        <end position="270"/>
    </location>
</feature>
<dbReference type="InterPro" id="IPR016040">
    <property type="entry name" value="NAD(P)-bd_dom"/>
</dbReference>
<dbReference type="UniPathway" id="UPA00668"/>
<evidence type="ECO:0000313" key="12">
    <source>
        <dbReference type="Proteomes" id="UP000306740"/>
    </source>
</evidence>
<comment type="catalytic activity">
    <reaction evidence="8">
        <text>protochlorophyllide a + NADP(+) = 3,8-divinyl protochlorophyllide a + NADPH + H(+)</text>
        <dbReference type="Rhea" id="RHEA:48884"/>
        <dbReference type="ChEBI" id="CHEBI:15378"/>
        <dbReference type="ChEBI" id="CHEBI:57783"/>
        <dbReference type="ChEBI" id="CHEBI:58349"/>
        <dbReference type="ChEBI" id="CHEBI:58632"/>
        <dbReference type="ChEBI" id="CHEBI:83350"/>
        <dbReference type="EC" id="1.3.1.75"/>
    </reaction>
</comment>
<evidence type="ECO:0000256" key="6">
    <source>
        <dbReference type="ARBA" id="ARBA00024059"/>
    </source>
</evidence>
<dbReference type="EMBL" id="VDFR01000183">
    <property type="protein sequence ID" value="TNC32935.1"/>
    <property type="molecule type" value="Genomic_DNA"/>
</dbReference>
<protein>
    <recommendedName>
        <fullName evidence="7">Divinyl chlorophyllide a 8-vinyl-reductase, chloroplastic</fullName>
        <ecNumber evidence="6">1.3.1.75</ecNumber>
    </recommendedName>
</protein>
<comment type="caution">
    <text evidence="10">The sequence shown here is derived from an EMBL/GenBank/DDBJ whole genome shotgun (WGS) entry which is preliminary data.</text>
</comment>
<dbReference type="PANTHER" id="PTHR47378:SF1">
    <property type="entry name" value="DIVINYL CHLOROPHYLLIDE A 8-VINYL-REDUCTASE, CHLOROPLASTIC"/>
    <property type="match status" value="1"/>
</dbReference>
<dbReference type="OrthoDB" id="3763081at2"/>
<evidence type="ECO:0000256" key="2">
    <source>
        <dbReference type="ARBA" id="ARBA00022857"/>
    </source>
</evidence>
<accession>A0A5C4MD02</accession>
<dbReference type="SUPFAM" id="SSF51735">
    <property type="entry name" value="NAD(P)-binding Rossmann-fold domains"/>
    <property type="match status" value="1"/>
</dbReference>
<evidence type="ECO:0000256" key="8">
    <source>
        <dbReference type="ARBA" id="ARBA00049498"/>
    </source>
</evidence>
<evidence type="ECO:0000256" key="1">
    <source>
        <dbReference type="ARBA" id="ARBA00005173"/>
    </source>
</evidence>
<proteinExistence type="predicted"/>
<keyword evidence="2" id="KW-0521">NADP</keyword>
<comment type="pathway">
    <text evidence="1">Porphyrin-containing compound metabolism; chlorophyll biosynthesis.</text>
</comment>
<evidence type="ECO:0000313" key="11">
    <source>
        <dbReference type="EMBL" id="TNC52611.1"/>
    </source>
</evidence>
<reference evidence="10 12" key="1">
    <citation type="submission" date="2019-05" db="EMBL/GenBank/DDBJ databases">
        <title>Mumia sp. nov., isolated from the intestinal contents of plateau pika (Ochotona curzoniae) in the Qinghai-Tibet plateau of China.</title>
        <authorList>
            <person name="Tian Z."/>
        </authorList>
    </citation>
    <scope>NUCLEOTIDE SEQUENCE [LARGE SCALE GENOMIC DNA]</scope>
    <source>
        <strain evidence="12">527</strain>
        <strain evidence="10">Z527</strain>
    </source>
</reference>
<dbReference type="PANTHER" id="PTHR47378">
    <property type="entry name" value="DIVINYL CHLOROPHYLLIDE A 8-VINYL-REDUCTASE, CHLOROPLASTIC"/>
    <property type="match status" value="1"/>
</dbReference>
<evidence type="ECO:0000313" key="10">
    <source>
        <dbReference type="EMBL" id="TNC32935.1"/>
    </source>
</evidence>
<dbReference type="Proteomes" id="UP000306740">
    <property type="component" value="Unassembled WGS sequence"/>
</dbReference>
<dbReference type="InterPro" id="IPR036291">
    <property type="entry name" value="NAD(P)-bd_dom_sf"/>
</dbReference>
<evidence type="ECO:0000256" key="7">
    <source>
        <dbReference type="ARBA" id="ARBA00024089"/>
    </source>
</evidence>
<dbReference type="GO" id="GO:0015995">
    <property type="term" value="P:chlorophyll biosynthetic process"/>
    <property type="evidence" value="ECO:0007669"/>
    <property type="project" value="UniProtKB-UniPathway"/>
</dbReference>
<dbReference type="EMBL" id="VDFR01000002">
    <property type="protein sequence ID" value="TNC52611.1"/>
    <property type="molecule type" value="Genomic_DNA"/>
</dbReference>
<organism evidence="10 12">
    <name type="scientific">Mumia zhuanghuii</name>
    <dbReference type="NCBI Taxonomy" id="2585211"/>
    <lineage>
        <taxon>Bacteria</taxon>
        <taxon>Bacillati</taxon>
        <taxon>Actinomycetota</taxon>
        <taxon>Actinomycetes</taxon>
        <taxon>Propionibacteriales</taxon>
        <taxon>Nocardioidaceae</taxon>
        <taxon>Mumia</taxon>
    </lineage>
</organism>
<evidence type="ECO:0000256" key="4">
    <source>
        <dbReference type="ARBA" id="ARBA00023002"/>
    </source>
</evidence>
<dbReference type="AlphaFoldDB" id="A0A5C4MD02"/>
<dbReference type="InterPro" id="IPR044201">
    <property type="entry name" value="DVR-like"/>
</dbReference>
<dbReference type="Gene3D" id="3.40.50.720">
    <property type="entry name" value="NAD(P)-binding Rossmann-like Domain"/>
    <property type="match status" value="1"/>
</dbReference>
<evidence type="ECO:0000259" key="9">
    <source>
        <dbReference type="Pfam" id="PF13460"/>
    </source>
</evidence>